<dbReference type="Pfam" id="PF00126">
    <property type="entry name" value="HTH_1"/>
    <property type="match status" value="1"/>
</dbReference>
<dbReference type="AlphaFoldDB" id="A0A4R4VPY1"/>
<dbReference type="SUPFAM" id="SSF46785">
    <property type="entry name" value="Winged helix' DNA-binding domain"/>
    <property type="match status" value="1"/>
</dbReference>
<dbReference type="Pfam" id="PF03466">
    <property type="entry name" value="LysR_substrate"/>
    <property type="match status" value="1"/>
</dbReference>
<keyword evidence="4" id="KW-0804">Transcription</keyword>
<reference evidence="6 7" key="1">
    <citation type="submission" date="2019-03" db="EMBL/GenBank/DDBJ databases">
        <title>Draft genome sequences of novel Actinobacteria.</title>
        <authorList>
            <person name="Sahin N."/>
            <person name="Ay H."/>
            <person name="Saygin H."/>
        </authorList>
    </citation>
    <scope>NUCLEOTIDE SEQUENCE [LARGE SCALE GENOMIC DNA]</scope>
    <source>
        <strain evidence="6 7">16K309</strain>
    </source>
</reference>
<dbReference type="Gene3D" id="1.10.10.10">
    <property type="entry name" value="Winged helix-like DNA-binding domain superfamily/Winged helix DNA-binding domain"/>
    <property type="match status" value="1"/>
</dbReference>
<evidence type="ECO:0000259" key="5">
    <source>
        <dbReference type="PROSITE" id="PS50931"/>
    </source>
</evidence>
<dbReference type="PANTHER" id="PTHR30419:SF30">
    <property type="entry name" value="LYSR FAMILY TRANSCRIPTIONAL REGULATOR"/>
    <property type="match status" value="1"/>
</dbReference>
<dbReference type="OrthoDB" id="3181812at2"/>
<keyword evidence="3" id="KW-0238">DNA-binding</keyword>
<evidence type="ECO:0000256" key="4">
    <source>
        <dbReference type="ARBA" id="ARBA00023163"/>
    </source>
</evidence>
<dbReference type="InterPro" id="IPR036390">
    <property type="entry name" value="WH_DNA-bd_sf"/>
</dbReference>
<dbReference type="Gene3D" id="3.40.190.290">
    <property type="match status" value="1"/>
</dbReference>
<dbReference type="Proteomes" id="UP000295674">
    <property type="component" value="Unassembled WGS sequence"/>
</dbReference>
<dbReference type="PRINTS" id="PR00039">
    <property type="entry name" value="HTHLYSR"/>
</dbReference>
<comment type="caution">
    <text evidence="6">The sequence shown here is derived from an EMBL/GenBank/DDBJ whole genome shotgun (WGS) entry which is preliminary data.</text>
</comment>
<keyword evidence="7" id="KW-1185">Reference proteome</keyword>
<gene>
    <name evidence="6" type="ORF">E1181_15840</name>
</gene>
<dbReference type="GO" id="GO:0003700">
    <property type="term" value="F:DNA-binding transcription factor activity"/>
    <property type="evidence" value="ECO:0007669"/>
    <property type="project" value="InterPro"/>
</dbReference>
<dbReference type="GO" id="GO:0005829">
    <property type="term" value="C:cytosol"/>
    <property type="evidence" value="ECO:0007669"/>
    <property type="project" value="TreeGrafter"/>
</dbReference>
<dbReference type="InterPro" id="IPR050950">
    <property type="entry name" value="HTH-type_LysR_regulators"/>
</dbReference>
<organism evidence="6 7">
    <name type="scientific">Saccharopolyspora terrae</name>
    <dbReference type="NCBI Taxonomy" id="2530384"/>
    <lineage>
        <taxon>Bacteria</taxon>
        <taxon>Bacillati</taxon>
        <taxon>Actinomycetota</taxon>
        <taxon>Actinomycetes</taxon>
        <taxon>Pseudonocardiales</taxon>
        <taxon>Pseudonocardiaceae</taxon>
        <taxon>Saccharopolyspora</taxon>
    </lineage>
</organism>
<dbReference type="InterPro" id="IPR005119">
    <property type="entry name" value="LysR_subst-bd"/>
</dbReference>
<dbReference type="RefSeq" id="WP_132675522.1">
    <property type="nucleotide sequence ID" value="NZ_SMKS01000025.1"/>
</dbReference>
<accession>A0A4R4VPY1</accession>
<dbReference type="GO" id="GO:0003677">
    <property type="term" value="F:DNA binding"/>
    <property type="evidence" value="ECO:0007669"/>
    <property type="project" value="UniProtKB-KW"/>
</dbReference>
<evidence type="ECO:0000313" key="7">
    <source>
        <dbReference type="Proteomes" id="UP000295674"/>
    </source>
</evidence>
<proteinExistence type="inferred from homology"/>
<evidence type="ECO:0000256" key="3">
    <source>
        <dbReference type="ARBA" id="ARBA00023125"/>
    </source>
</evidence>
<dbReference type="SUPFAM" id="SSF53850">
    <property type="entry name" value="Periplasmic binding protein-like II"/>
    <property type="match status" value="1"/>
</dbReference>
<dbReference type="PANTHER" id="PTHR30419">
    <property type="entry name" value="HTH-TYPE TRANSCRIPTIONAL REGULATOR YBHD"/>
    <property type="match status" value="1"/>
</dbReference>
<evidence type="ECO:0000256" key="2">
    <source>
        <dbReference type="ARBA" id="ARBA00023015"/>
    </source>
</evidence>
<name>A0A4R4VPY1_9PSEU</name>
<dbReference type="PROSITE" id="PS50931">
    <property type="entry name" value="HTH_LYSR"/>
    <property type="match status" value="1"/>
</dbReference>
<dbReference type="InterPro" id="IPR000847">
    <property type="entry name" value="LysR_HTH_N"/>
</dbReference>
<dbReference type="InterPro" id="IPR036388">
    <property type="entry name" value="WH-like_DNA-bd_sf"/>
</dbReference>
<feature type="domain" description="HTH lysR-type" evidence="5">
    <location>
        <begin position="1"/>
        <end position="58"/>
    </location>
</feature>
<dbReference type="CDD" id="cd05466">
    <property type="entry name" value="PBP2_LTTR_substrate"/>
    <property type="match status" value="1"/>
</dbReference>
<keyword evidence="2" id="KW-0805">Transcription regulation</keyword>
<dbReference type="EMBL" id="SMKS01000025">
    <property type="protein sequence ID" value="TDD05173.1"/>
    <property type="molecule type" value="Genomic_DNA"/>
</dbReference>
<protein>
    <submittedName>
        <fullName evidence="6">LysR family transcriptional regulator</fullName>
    </submittedName>
</protein>
<sequence>MERRQLEYFLAVVDHGGFTAAAAALHVAQPSLSHSIKVLERELGAELFHRLPRSVQLTSAGAALIDSARRALRELEIGRAAVRDVTGLMAGRLDLVTLPTLALDPLAEVIGRFRARHPQVRVRLKQWEFGEGVHAAVRSGEAELGLADAMPHPADDLESALVGEQELVVALPPGSALPPEGRMTVEDLLTRDVVTGFEGTLVRDLLRAEAGRRGVELNVVVEVGHRESALHLVVAGAGCAVLPQPLASLAELKGAVLCSMEPPLNRRINVFQRPGRLSPAAQEFQRMLLHQDR</sequence>
<evidence type="ECO:0000256" key="1">
    <source>
        <dbReference type="ARBA" id="ARBA00009437"/>
    </source>
</evidence>
<comment type="similarity">
    <text evidence="1">Belongs to the LysR transcriptional regulatory family.</text>
</comment>
<evidence type="ECO:0000313" key="6">
    <source>
        <dbReference type="EMBL" id="TDD05173.1"/>
    </source>
</evidence>
<dbReference type="FunFam" id="1.10.10.10:FF:000001">
    <property type="entry name" value="LysR family transcriptional regulator"/>
    <property type="match status" value="1"/>
</dbReference>